<evidence type="ECO:0000313" key="3">
    <source>
        <dbReference type="Proteomes" id="UP000068382"/>
    </source>
</evidence>
<feature type="transmembrane region" description="Helical" evidence="1">
    <location>
        <begin position="131"/>
        <end position="151"/>
    </location>
</feature>
<name>A0A132BXU6_9RHOB</name>
<organism evidence="2 3">
    <name type="scientific">Tritonibacter horizontis</name>
    <dbReference type="NCBI Taxonomy" id="1768241"/>
    <lineage>
        <taxon>Bacteria</taxon>
        <taxon>Pseudomonadati</taxon>
        <taxon>Pseudomonadota</taxon>
        <taxon>Alphaproteobacteria</taxon>
        <taxon>Rhodobacterales</taxon>
        <taxon>Paracoccaceae</taxon>
        <taxon>Tritonibacter</taxon>
    </lineage>
</organism>
<sequence length="160" mass="17875">MEWVEFIRVAHVLGACILIGTGSGIAFFMLMAHQTSDPSFVAQTASVVVVADTIFTATAAIAQPITGYLLMQHIGWSITEGWLALSLALYVFIGLFWLPVVWIQIKMRDEARISVEQNIALTPRYNRLYRIWFACGVPAFSAIVVLLWLMVARPDFGLLR</sequence>
<dbReference type="Pfam" id="PF10027">
    <property type="entry name" value="DUF2269"/>
    <property type="match status" value="1"/>
</dbReference>
<comment type="caution">
    <text evidence="2">The sequence shown here is derived from an EMBL/GenBank/DDBJ whole genome shotgun (WGS) entry which is preliminary data.</text>
</comment>
<proteinExistence type="predicted"/>
<keyword evidence="3" id="KW-1185">Reference proteome</keyword>
<accession>A0A132BXU6</accession>
<keyword evidence="1" id="KW-0812">Transmembrane</keyword>
<feature type="transmembrane region" description="Helical" evidence="1">
    <location>
        <begin position="40"/>
        <end position="62"/>
    </location>
</feature>
<protein>
    <recommendedName>
        <fullName evidence="4">Integral membrane protein</fullName>
    </recommendedName>
</protein>
<dbReference type="PATRIC" id="fig|1768241.3.peg.2024"/>
<dbReference type="Proteomes" id="UP000068382">
    <property type="component" value="Unassembled WGS sequence"/>
</dbReference>
<reference evidence="2 3" key="1">
    <citation type="submission" date="2015-12" db="EMBL/GenBank/DDBJ databases">
        <title>Genome sequence of the marine Rhodobacteraceae strain O3.65, Candidatus Tritonibacter horizontis.</title>
        <authorList>
            <person name="Poehlein A."/>
            <person name="Giebel H.A."/>
            <person name="Voget S."/>
            <person name="Brinkhoff T."/>
        </authorList>
    </citation>
    <scope>NUCLEOTIDE SEQUENCE [LARGE SCALE GENOMIC DNA]</scope>
    <source>
        <strain evidence="2 3">O3.65</strain>
    </source>
</reference>
<feature type="transmembrane region" description="Helical" evidence="1">
    <location>
        <begin position="6"/>
        <end position="28"/>
    </location>
</feature>
<feature type="transmembrane region" description="Helical" evidence="1">
    <location>
        <begin position="82"/>
        <end position="103"/>
    </location>
</feature>
<evidence type="ECO:0008006" key="4">
    <source>
        <dbReference type="Google" id="ProtNLM"/>
    </source>
</evidence>
<dbReference type="AlphaFoldDB" id="A0A132BXU6"/>
<dbReference type="InterPro" id="IPR018729">
    <property type="entry name" value="DUF2269_transmembrane"/>
</dbReference>
<dbReference type="OrthoDB" id="9786302at2"/>
<dbReference type="EMBL" id="LPUY01000057">
    <property type="protein sequence ID" value="KUP93211.1"/>
    <property type="molecule type" value="Genomic_DNA"/>
</dbReference>
<dbReference type="RefSeq" id="WP_082705090.1">
    <property type="nucleotide sequence ID" value="NZ_LPUY01000057.1"/>
</dbReference>
<evidence type="ECO:0000313" key="2">
    <source>
        <dbReference type="EMBL" id="KUP93211.1"/>
    </source>
</evidence>
<keyword evidence="1" id="KW-0472">Membrane</keyword>
<evidence type="ECO:0000256" key="1">
    <source>
        <dbReference type="SAM" id="Phobius"/>
    </source>
</evidence>
<gene>
    <name evidence="2" type="ORF">TRIHO_19280</name>
</gene>
<keyword evidence="1" id="KW-1133">Transmembrane helix</keyword>